<evidence type="ECO:0000256" key="5">
    <source>
        <dbReference type="ARBA" id="ARBA00022679"/>
    </source>
</evidence>
<dbReference type="CDD" id="cd00756">
    <property type="entry name" value="MoaE"/>
    <property type="match status" value="1"/>
</dbReference>
<evidence type="ECO:0000256" key="8">
    <source>
        <dbReference type="ARBA" id="ARBA00029745"/>
    </source>
</evidence>
<evidence type="ECO:0000256" key="4">
    <source>
        <dbReference type="ARBA" id="ARBA00013858"/>
    </source>
</evidence>
<dbReference type="NCBIfam" id="NF007959">
    <property type="entry name" value="PRK10678.1"/>
    <property type="match status" value="1"/>
</dbReference>
<dbReference type="SUPFAM" id="SSF54690">
    <property type="entry name" value="Molybdopterin synthase subunit MoaE"/>
    <property type="match status" value="1"/>
</dbReference>
<comment type="catalytic activity">
    <reaction evidence="12">
        <text>2 [molybdopterin-synthase sulfur-carrier protein]-C-terminal-Gly-aminoethanethioate + cyclic pyranopterin phosphate + H2O = molybdopterin + 2 [molybdopterin-synthase sulfur-carrier protein]-C-terminal Gly-Gly + 2 H(+)</text>
        <dbReference type="Rhea" id="RHEA:26333"/>
        <dbReference type="Rhea" id="RHEA-COMP:12202"/>
        <dbReference type="Rhea" id="RHEA-COMP:19907"/>
        <dbReference type="ChEBI" id="CHEBI:15377"/>
        <dbReference type="ChEBI" id="CHEBI:15378"/>
        <dbReference type="ChEBI" id="CHEBI:58698"/>
        <dbReference type="ChEBI" id="CHEBI:59648"/>
        <dbReference type="ChEBI" id="CHEBI:90778"/>
        <dbReference type="ChEBI" id="CHEBI:232372"/>
        <dbReference type="EC" id="2.8.1.12"/>
    </reaction>
</comment>
<dbReference type="Gene3D" id="3.90.1170.40">
    <property type="entry name" value="Molybdopterin biosynthesis MoaE subunit"/>
    <property type="match status" value="1"/>
</dbReference>
<evidence type="ECO:0000256" key="1">
    <source>
        <dbReference type="ARBA" id="ARBA00005046"/>
    </source>
</evidence>
<comment type="pathway">
    <text evidence="1">Cofactor biosynthesis; molybdopterin biosynthesis.</text>
</comment>
<evidence type="ECO:0000256" key="3">
    <source>
        <dbReference type="ARBA" id="ARBA00011950"/>
    </source>
</evidence>
<dbReference type="GO" id="GO:0030366">
    <property type="term" value="F:molybdopterin synthase activity"/>
    <property type="evidence" value="ECO:0007669"/>
    <property type="project" value="UniProtKB-EC"/>
</dbReference>
<dbReference type="PANTHER" id="PTHR23404">
    <property type="entry name" value="MOLYBDOPTERIN SYNTHASE RELATED"/>
    <property type="match status" value="1"/>
</dbReference>
<dbReference type="InterPro" id="IPR036563">
    <property type="entry name" value="MoaE_sf"/>
</dbReference>
<dbReference type="Proteomes" id="UP000348942">
    <property type="component" value="Chromosome 1"/>
</dbReference>
<evidence type="ECO:0000256" key="12">
    <source>
        <dbReference type="ARBA" id="ARBA00049878"/>
    </source>
</evidence>
<comment type="subunit">
    <text evidence="7">Heterotetramer of 2 MoaD subunits and 2 MoaE subunits. Also stable as homodimer. The enzyme changes between these two forms during catalysis.</text>
</comment>
<reference evidence="13 14" key="1">
    <citation type="submission" date="2019-10" db="EMBL/GenBank/DDBJ databases">
        <title>Vibrio sp. nov., isolated from Coralline algae surface.</title>
        <authorList>
            <person name="Geng Y."/>
            <person name="Zhang X."/>
        </authorList>
    </citation>
    <scope>NUCLEOTIDE SEQUENCE [LARGE SCALE GENOMIC DNA]</scope>
    <source>
        <strain evidence="13 14">SM1977</strain>
    </source>
</reference>
<evidence type="ECO:0000256" key="11">
    <source>
        <dbReference type="ARBA" id="ARBA00032474"/>
    </source>
</evidence>
<keyword evidence="14" id="KW-1185">Reference proteome</keyword>
<dbReference type="GO" id="GO:0006777">
    <property type="term" value="P:Mo-molybdopterin cofactor biosynthetic process"/>
    <property type="evidence" value="ECO:0007669"/>
    <property type="project" value="UniProtKB-KW"/>
</dbReference>
<sequence>MDINAFEMVSVPYDDFDVGAEYAQLAQGSQAGAVVTFVGKVRDMNLGDNVTGLSLEHYPGMTERSLISICDQAKQRWPLLNIRVIHRIGDLDLGDQIVFVGVSSVHRVAAFEACEFVMDYLKTKAPFWKKERTTDEVRWLESRDCDAKAAQRWKK</sequence>
<evidence type="ECO:0000256" key="7">
    <source>
        <dbReference type="ARBA" id="ARBA00026066"/>
    </source>
</evidence>
<evidence type="ECO:0000256" key="10">
    <source>
        <dbReference type="ARBA" id="ARBA00030781"/>
    </source>
</evidence>
<proteinExistence type="inferred from homology"/>
<dbReference type="Pfam" id="PF02391">
    <property type="entry name" value="MoaE"/>
    <property type="match status" value="1"/>
</dbReference>
<keyword evidence="5 13" id="KW-0808">Transferase</keyword>
<dbReference type="UniPathway" id="UPA00344"/>
<gene>
    <name evidence="13" type="primary">moaE</name>
    <name evidence="13" type="ORF">GFB47_04110</name>
</gene>
<organism evidence="13 14">
    <name type="scientific">Vibrio algicola</name>
    <dbReference type="NCBI Taxonomy" id="2662262"/>
    <lineage>
        <taxon>Bacteria</taxon>
        <taxon>Pseudomonadati</taxon>
        <taxon>Pseudomonadota</taxon>
        <taxon>Gammaproteobacteria</taxon>
        <taxon>Vibrionales</taxon>
        <taxon>Vibrionaceae</taxon>
        <taxon>Vibrio</taxon>
    </lineage>
</organism>
<protein>
    <recommendedName>
        <fullName evidence="4">Molybdopterin synthase catalytic subunit</fullName>
        <ecNumber evidence="3">2.8.1.12</ecNumber>
    </recommendedName>
    <alternativeName>
        <fullName evidence="10">MPT synthase subunit 2</fullName>
    </alternativeName>
    <alternativeName>
        <fullName evidence="8">Molybdenum cofactor biosynthesis protein E</fullName>
    </alternativeName>
    <alternativeName>
        <fullName evidence="9">Molybdopterin-converting factor large subunit</fullName>
    </alternativeName>
    <alternativeName>
        <fullName evidence="11">Molybdopterin-converting factor subunit 2</fullName>
    </alternativeName>
</protein>
<evidence type="ECO:0000256" key="9">
    <source>
        <dbReference type="ARBA" id="ARBA00030407"/>
    </source>
</evidence>
<comment type="similarity">
    <text evidence="2">Belongs to the MoaE family.</text>
</comment>
<name>A0A5Q0TJ44_9VIBR</name>
<keyword evidence="6" id="KW-0501">Molybdenum cofactor biosynthesis</keyword>
<evidence type="ECO:0000313" key="14">
    <source>
        <dbReference type="Proteomes" id="UP000348942"/>
    </source>
</evidence>
<dbReference type="EMBL" id="CP045699">
    <property type="protein sequence ID" value="QGA66005.1"/>
    <property type="molecule type" value="Genomic_DNA"/>
</dbReference>
<dbReference type="InterPro" id="IPR003448">
    <property type="entry name" value="Mopterin_biosynth_MoaE"/>
</dbReference>
<accession>A0A5Q0TJ44</accession>
<dbReference type="AlphaFoldDB" id="A0A5Q0TJ44"/>
<evidence type="ECO:0000256" key="2">
    <source>
        <dbReference type="ARBA" id="ARBA00005426"/>
    </source>
</evidence>
<evidence type="ECO:0000313" key="13">
    <source>
        <dbReference type="EMBL" id="QGA66005.1"/>
    </source>
</evidence>
<dbReference type="EC" id="2.8.1.12" evidence="3"/>
<dbReference type="FunFam" id="3.90.1170.40:FF:000001">
    <property type="entry name" value="Molybdopterin synthase catalytic subunit MoaE"/>
    <property type="match status" value="1"/>
</dbReference>
<evidence type="ECO:0000256" key="6">
    <source>
        <dbReference type="ARBA" id="ARBA00023150"/>
    </source>
</evidence>